<evidence type="ECO:0000313" key="2">
    <source>
        <dbReference type="Proteomes" id="UP000283383"/>
    </source>
</evidence>
<comment type="caution">
    <text evidence="1">The sequence shown here is derived from an EMBL/GenBank/DDBJ whole genome shotgun (WGS) entry which is preliminary data.</text>
</comment>
<sequence length="71" mass="7887">MLKSPREMLIGLRQDAKETLIECHTKAHVSTLWSVVIEMTVSQFLVGLNDDQLMSRATERAAASVDDLDGN</sequence>
<gene>
    <name evidence="1" type="ORF">GcM3_061021</name>
</gene>
<dbReference type="EMBL" id="MCBQ01006189">
    <property type="protein sequence ID" value="RKF78713.1"/>
    <property type="molecule type" value="Genomic_DNA"/>
</dbReference>
<organism evidence="1 2">
    <name type="scientific">Golovinomyces cichoracearum</name>
    <dbReference type="NCBI Taxonomy" id="62708"/>
    <lineage>
        <taxon>Eukaryota</taxon>
        <taxon>Fungi</taxon>
        <taxon>Dikarya</taxon>
        <taxon>Ascomycota</taxon>
        <taxon>Pezizomycotina</taxon>
        <taxon>Leotiomycetes</taxon>
        <taxon>Erysiphales</taxon>
        <taxon>Erysiphaceae</taxon>
        <taxon>Golovinomyces</taxon>
    </lineage>
</organism>
<evidence type="ECO:0000313" key="1">
    <source>
        <dbReference type="EMBL" id="RKF78713.1"/>
    </source>
</evidence>
<name>A0A420IW22_9PEZI</name>
<dbReference type="AlphaFoldDB" id="A0A420IW22"/>
<reference evidence="1 2" key="1">
    <citation type="journal article" date="2018" name="BMC Genomics">
        <title>Comparative genome analyses reveal sequence features reflecting distinct modes of host-adaptation between dicot and monocot powdery mildew.</title>
        <authorList>
            <person name="Wu Y."/>
            <person name="Ma X."/>
            <person name="Pan Z."/>
            <person name="Kale S.D."/>
            <person name="Song Y."/>
            <person name="King H."/>
            <person name="Zhang Q."/>
            <person name="Presley C."/>
            <person name="Deng X."/>
            <person name="Wei C.I."/>
            <person name="Xiao S."/>
        </authorList>
    </citation>
    <scope>NUCLEOTIDE SEQUENCE [LARGE SCALE GENOMIC DNA]</scope>
    <source>
        <strain evidence="1">UMSG3</strain>
    </source>
</reference>
<dbReference type="Proteomes" id="UP000283383">
    <property type="component" value="Unassembled WGS sequence"/>
</dbReference>
<accession>A0A420IW22</accession>
<protein>
    <submittedName>
        <fullName evidence="1">Uncharacterized protein</fullName>
    </submittedName>
</protein>
<keyword evidence="2" id="KW-1185">Reference proteome</keyword>
<proteinExistence type="predicted"/>